<dbReference type="AlphaFoldDB" id="A0A6M3LKI6"/>
<evidence type="ECO:0000313" key="1">
    <source>
        <dbReference type="EMBL" id="QJA93834.1"/>
    </source>
</evidence>
<dbReference type="EMBL" id="MT143181">
    <property type="protein sequence ID" value="QJA93834.1"/>
    <property type="molecule type" value="Genomic_DNA"/>
</dbReference>
<reference evidence="1" key="1">
    <citation type="submission" date="2020-03" db="EMBL/GenBank/DDBJ databases">
        <title>The deep terrestrial virosphere.</title>
        <authorList>
            <person name="Holmfeldt K."/>
            <person name="Nilsson E."/>
            <person name="Simone D."/>
            <person name="Lopez-Fernandez M."/>
            <person name="Wu X."/>
            <person name="de Brujin I."/>
            <person name="Lundin D."/>
            <person name="Andersson A."/>
            <person name="Bertilsson S."/>
            <person name="Dopson M."/>
        </authorList>
    </citation>
    <scope>NUCLEOTIDE SEQUENCE</scope>
    <source>
        <strain evidence="1">MM415B04100</strain>
    </source>
</reference>
<organism evidence="1">
    <name type="scientific">viral metagenome</name>
    <dbReference type="NCBI Taxonomy" id="1070528"/>
    <lineage>
        <taxon>unclassified sequences</taxon>
        <taxon>metagenomes</taxon>
        <taxon>organismal metagenomes</taxon>
    </lineage>
</organism>
<name>A0A6M3LKI6_9ZZZZ</name>
<proteinExistence type="predicted"/>
<protein>
    <submittedName>
        <fullName evidence="1">Uncharacterized protein</fullName>
    </submittedName>
</protein>
<gene>
    <name evidence="1" type="ORF">MM415B04100_0008</name>
</gene>
<sequence>MSIYSRCKICGYSTNGNFNTATMGTKCNFGSHIFEEFVYCPRCHSNTVRLENAVDSMFCSIECQNIYATSKKPRILKVCQICGKTSSSSRCPSCEDNILNEQRKEIRDGFQTEVGVFDEFKHCKYGVCDIVKAHHNVLQDDPERLKSEFIINLVCGSDGKEFYIERRALRVGHRRY</sequence>
<accession>A0A6M3LKI6</accession>